<dbReference type="PANTHER" id="PTHR43233:SF1">
    <property type="entry name" value="FAMILY N-ACETYLTRANSFERASE, PUTATIVE (AFU_ORTHOLOGUE AFUA_6G03350)-RELATED"/>
    <property type="match status" value="1"/>
</dbReference>
<dbReference type="InterPro" id="IPR000182">
    <property type="entry name" value="GNAT_dom"/>
</dbReference>
<evidence type="ECO:0000313" key="3">
    <source>
        <dbReference type="Proteomes" id="UP000294862"/>
    </source>
</evidence>
<dbReference type="SUPFAM" id="SSF55729">
    <property type="entry name" value="Acyl-CoA N-acyltransferases (Nat)"/>
    <property type="match status" value="1"/>
</dbReference>
<dbReference type="PANTHER" id="PTHR43233">
    <property type="entry name" value="FAMILY N-ACETYLTRANSFERASE, PUTATIVE (AFU_ORTHOLOGUE AFUA_6G03350)-RELATED"/>
    <property type="match status" value="1"/>
</dbReference>
<sequence length="149" mass="17004">MGEHHERSIDGLPFSTDRARLDIDAIHAYLAHESYWVPGIHRELVERAIERSLCFGVYEGTRQLGFARVVTDGAGFAYLCDVFVVDAARGRGIGKRLMEFTFAHPDLQRVRRFILATRDAHGLYAQYGFTPLANPEKFMERYDPDALSR</sequence>
<dbReference type="RefSeq" id="WP_131997389.1">
    <property type="nucleotide sequence ID" value="NZ_SLWQ01000004.1"/>
</dbReference>
<dbReference type="InterPro" id="IPR016181">
    <property type="entry name" value="Acyl_CoA_acyltransferase"/>
</dbReference>
<dbReference type="AlphaFoldDB" id="A0A4V2S2L1"/>
<dbReference type="InterPro" id="IPR053144">
    <property type="entry name" value="Acetyltransferase_Butenolide"/>
</dbReference>
<keyword evidence="2" id="KW-0808">Transferase</keyword>
<dbReference type="OrthoDB" id="3216107at2"/>
<name>A0A4V2S2L1_9GAMM</name>
<protein>
    <submittedName>
        <fullName evidence="2">Acetyltransferase (GNAT) family protein</fullName>
    </submittedName>
</protein>
<comment type="caution">
    <text evidence="2">The sequence shown here is derived from an EMBL/GenBank/DDBJ whole genome shotgun (WGS) entry which is preliminary data.</text>
</comment>
<reference evidence="2 3" key="1">
    <citation type="journal article" date="2015" name="Stand. Genomic Sci.">
        <title>Genomic Encyclopedia of Bacterial and Archaeal Type Strains, Phase III: the genomes of soil and plant-associated and newly described type strains.</title>
        <authorList>
            <person name="Whitman W.B."/>
            <person name="Woyke T."/>
            <person name="Klenk H.P."/>
            <person name="Zhou Y."/>
            <person name="Lilburn T.G."/>
            <person name="Beck B.J."/>
            <person name="De Vos P."/>
            <person name="Vandamme P."/>
            <person name="Eisen J.A."/>
            <person name="Garrity G."/>
            <person name="Hugenholtz P."/>
            <person name="Kyrpides N.C."/>
        </authorList>
    </citation>
    <scope>NUCLEOTIDE SEQUENCE [LARGE SCALE GENOMIC DNA]</scope>
    <source>
        <strain evidence="2 3">A3</strain>
    </source>
</reference>
<accession>A0A4V2S2L1</accession>
<proteinExistence type="predicted"/>
<dbReference type="CDD" id="cd04301">
    <property type="entry name" value="NAT_SF"/>
    <property type="match status" value="1"/>
</dbReference>
<dbReference type="Gene3D" id="3.40.630.30">
    <property type="match status" value="1"/>
</dbReference>
<gene>
    <name evidence="2" type="ORF">EV148_104253</name>
</gene>
<dbReference type="EMBL" id="SLWQ01000004">
    <property type="protein sequence ID" value="TCO40890.1"/>
    <property type="molecule type" value="Genomic_DNA"/>
</dbReference>
<dbReference type="PROSITE" id="PS51186">
    <property type="entry name" value="GNAT"/>
    <property type="match status" value="1"/>
</dbReference>
<dbReference type="Pfam" id="PF13508">
    <property type="entry name" value="Acetyltransf_7"/>
    <property type="match status" value="1"/>
</dbReference>
<keyword evidence="3" id="KW-1185">Reference proteome</keyword>
<evidence type="ECO:0000313" key="2">
    <source>
        <dbReference type="EMBL" id="TCO40890.1"/>
    </source>
</evidence>
<dbReference type="Proteomes" id="UP000294862">
    <property type="component" value="Unassembled WGS sequence"/>
</dbReference>
<dbReference type="GO" id="GO:0016747">
    <property type="term" value="F:acyltransferase activity, transferring groups other than amino-acyl groups"/>
    <property type="evidence" value="ECO:0007669"/>
    <property type="project" value="InterPro"/>
</dbReference>
<feature type="domain" description="N-acetyltransferase" evidence="1">
    <location>
        <begin position="12"/>
        <end position="149"/>
    </location>
</feature>
<evidence type="ECO:0000259" key="1">
    <source>
        <dbReference type="PROSITE" id="PS51186"/>
    </source>
</evidence>
<organism evidence="2 3">
    <name type="scientific">Dokdonella fugitiva</name>
    <dbReference type="NCBI Taxonomy" id="328517"/>
    <lineage>
        <taxon>Bacteria</taxon>
        <taxon>Pseudomonadati</taxon>
        <taxon>Pseudomonadota</taxon>
        <taxon>Gammaproteobacteria</taxon>
        <taxon>Lysobacterales</taxon>
        <taxon>Rhodanobacteraceae</taxon>
        <taxon>Dokdonella</taxon>
    </lineage>
</organism>